<accession>A0A2W1N1Q1</accession>
<dbReference type="Proteomes" id="UP000249248">
    <property type="component" value="Unassembled WGS sequence"/>
</dbReference>
<gene>
    <name evidence="2" type="ORF">DNU06_01630</name>
</gene>
<name>A0A2W1N1Q1_9FLAO</name>
<evidence type="ECO:0000313" key="3">
    <source>
        <dbReference type="Proteomes" id="UP000249248"/>
    </source>
</evidence>
<dbReference type="AlphaFoldDB" id="A0A2W1N1Q1"/>
<protein>
    <recommendedName>
        <fullName evidence="4">DUF5723 domain-containing protein</fullName>
    </recommendedName>
</protein>
<dbReference type="OrthoDB" id="9786766at2"/>
<proteinExistence type="predicted"/>
<keyword evidence="1" id="KW-0732">Signal</keyword>
<evidence type="ECO:0008006" key="4">
    <source>
        <dbReference type="Google" id="ProtNLM"/>
    </source>
</evidence>
<dbReference type="EMBL" id="QKSB01000001">
    <property type="protein sequence ID" value="PZE18559.1"/>
    <property type="molecule type" value="Genomic_DNA"/>
</dbReference>
<feature type="signal peptide" evidence="1">
    <location>
        <begin position="1"/>
        <end position="17"/>
    </location>
</feature>
<organism evidence="2 3">
    <name type="scientific">Putridiphycobacter roseus</name>
    <dbReference type="NCBI Taxonomy" id="2219161"/>
    <lineage>
        <taxon>Bacteria</taxon>
        <taxon>Pseudomonadati</taxon>
        <taxon>Bacteroidota</taxon>
        <taxon>Flavobacteriia</taxon>
        <taxon>Flavobacteriales</taxon>
        <taxon>Crocinitomicaceae</taxon>
        <taxon>Putridiphycobacter</taxon>
    </lineage>
</organism>
<sequence>MKVFTILLLLSAGSVFGQVNGDKDKDFLRNYKAPDFKLKQLDLKFAAQGSSINSYGYKNNYFGENTDLYYAQYSNSQKYQGNLSANFLSNINWSKGGGSEKTFTATSVYFSTQNRFYFKPKWFVGVHGFVNITHTYSNQTAVIPQSVFGGDLVPLVSIGNGRLEPIQYARNAMDIEKLLSKGNRLSKSYSIGELTVIADKIAEINNVRYFDYRLRRIEQFEALDKTMQTVGGVSEFDITYFAYLADAYLYAKNFVRYSGFRQELGILPIGGFYKMNYDIPASYAVQHNFNANVLGADYYQNSLFTGFDVAITGGYELGLYPTTRTNFNAGIQVGTSLVNQDFGATLYTNSYVYLSPRFRLSFEANINVGTGTVATDMNYFFGPESVAPNGHNFNGKVGLSYAIF</sequence>
<evidence type="ECO:0000256" key="1">
    <source>
        <dbReference type="SAM" id="SignalP"/>
    </source>
</evidence>
<evidence type="ECO:0000313" key="2">
    <source>
        <dbReference type="EMBL" id="PZE18559.1"/>
    </source>
</evidence>
<reference evidence="2 3" key="1">
    <citation type="submission" date="2018-06" db="EMBL/GenBank/DDBJ databases">
        <title>The draft genome sequence of Crocinitomix sp. SM1701.</title>
        <authorList>
            <person name="Zhang X."/>
        </authorList>
    </citation>
    <scope>NUCLEOTIDE SEQUENCE [LARGE SCALE GENOMIC DNA]</scope>
    <source>
        <strain evidence="2 3">SM1701</strain>
    </source>
</reference>
<feature type="chain" id="PRO_5016035040" description="DUF5723 domain-containing protein" evidence="1">
    <location>
        <begin position="18"/>
        <end position="404"/>
    </location>
</feature>
<comment type="caution">
    <text evidence="2">The sequence shown here is derived from an EMBL/GenBank/DDBJ whole genome shotgun (WGS) entry which is preliminary data.</text>
</comment>
<keyword evidence="3" id="KW-1185">Reference proteome</keyword>
<dbReference type="RefSeq" id="WP_111061460.1">
    <property type="nucleotide sequence ID" value="NZ_JBHUCU010000007.1"/>
</dbReference>